<feature type="compositionally biased region" description="Basic and acidic residues" evidence="1">
    <location>
        <begin position="1"/>
        <end position="36"/>
    </location>
</feature>
<gene>
    <name evidence="2" type="ORF">HF086_009104</name>
</gene>
<name>A0A922MNL4_SPOEX</name>
<dbReference type="Proteomes" id="UP000814243">
    <property type="component" value="Unassembled WGS sequence"/>
</dbReference>
<feature type="compositionally biased region" description="Polar residues" evidence="1">
    <location>
        <begin position="107"/>
        <end position="146"/>
    </location>
</feature>
<sequence>MNRDELLAKKRAAEKARRDKIKLNPEAHAQYKDKERQRYKKRKEDKKLREAKTKTLLQKKLAESTPPDLDFDDEAQPQNILPAQPSPSPFQQSSDDLQPENILPVQPSFNLAQSSNTPSSPAQFSLAASPSVVQNRVLTRRQLPNITQSSNSPSNPAQST</sequence>
<feature type="region of interest" description="Disordered" evidence="1">
    <location>
        <begin position="1"/>
        <end position="160"/>
    </location>
</feature>
<proteinExistence type="predicted"/>
<evidence type="ECO:0000313" key="2">
    <source>
        <dbReference type="EMBL" id="KAH9639651.1"/>
    </source>
</evidence>
<feature type="compositionally biased region" description="Low complexity" evidence="1">
    <location>
        <begin position="147"/>
        <end position="160"/>
    </location>
</feature>
<accession>A0A922MNL4</accession>
<dbReference type="AlphaFoldDB" id="A0A922MNL4"/>
<protein>
    <submittedName>
        <fullName evidence="2">Uncharacterized protein</fullName>
    </submittedName>
</protein>
<evidence type="ECO:0000256" key="1">
    <source>
        <dbReference type="SAM" id="MobiDB-lite"/>
    </source>
</evidence>
<organism evidence="2 3">
    <name type="scientific">Spodoptera exigua</name>
    <name type="common">Beet armyworm</name>
    <name type="synonym">Noctua fulgens</name>
    <dbReference type="NCBI Taxonomy" id="7107"/>
    <lineage>
        <taxon>Eukaryota</taxon>
        <taxon>Metazoa</taxon>
        <taxon>Ecdysozoa</taxon>
        <taxon>Arthropoda</taxon>
        <taxon>Hexapoda</taxon>
        <taxon>Insecta</taxon>
        <taxon>Pterygota</taxon>
        <taxon>Neoptera</taxon>
        <taxon>Endopterygota</taxon>
        <taxon>Lepidoptera</taxon>
        <taxon>Glossata</taxon>
        <taxon>Ditrysia</taxon>
        <taxon>Noctuoidea</taxon>
        <taxon>Noctuidae</taxon>
        <taxon>Amphipyrinae</taxon>
        <taxon>Spodoptera</taxon>
    </lineage>
</organism>
<reference evidence="2" key="1">
    <citation type="journal article" date="2021" name="G3 (Bethesda)">
        <title>Genome and transcriptome analysis of the beet armyworm Spodoptera exigua reveals targets for pest control. .</title>
        <authorList>
            <person name="Simon S."/>
            <person name="Breeschoten T."/>
            <person name="Jansen H.J."/>
            <person name="Dirks R.P."/>
            <person name="Schranz M.E."/>
            <person name="Ros V.I.D."/>
        </authorList>
    </citation>
    <scope>NUCLEOTIDE SEQUENCE</scope>
    <source>
        <strain evidence="2">TB_SE_WUR_2020</strain>
    </source>
</reference>
<evidence type="ECO:0000313" key="3">
    <source>
        <dbReference type="Proteomes" id="UP000814243"/>
    </source>
</evidence>
<dbReference type="EMBL" id="JACEFF010000321">
    <property type="protein sequence ID" value="KAH9639651.1"/>
    <property type="molecule type" value="Genomic_DNA"/>
</dbReference>
<comment type="caution">
    <text evidence="2">The sequence shown here is derived from an EMBL/GenBank/DDBJ whole genome shotgun (WGS) entry which is preliminary data.</text>
</comment>